<reference evidence="10 11" key="1">
    <citation type="submission" date="2016-11" db="EMBL/GenBank/DDBJ databases">
        <authorList>
            <person name="Jaros S."/>
            <person name="Januszkiewicz K."/>
            <person name="Wedrychowicz H."/>
        </authorList>
    </citation>
    <scope>NUCLEOTIDE SEQUENCE [LARGE SCALE GENOMIC DNA]</scope>
    <source>
        <strain evidence="10 11">DSM 17477</strain>
    </source>
</reference>
<evidence type="ECO:0000256" key="5">
    <source>
        <dbReference type="ARBA" id="ARBA00022989"/>
    </source>
</evidence>
<organism evidence="10 11">
    <name type="scientific">Dethiosulfatibacter aminovorans DSM 17477</name>
    <dbReference type="NCBI Taxonomy" id="1121476"/>
    <lineage>
        <taxon>Bacteria</taxon>
        <taxon>Bacillati</taxon>
        <taxon>Bacillota</taxon>
        <taxon>Tissierellia</taxon>
        <taxon>Dethiosulfatibacter</taxon>
    </lineage>
</organism>
<evidence type="ECO:0000256" key="2">
    <source>
        <dbReference type="ARBA" id="ARBA00022448"/>
    </source>
</evidence>
<evidence type="ECO:0000313" key="11">
    <source>
        <dbReference type="Proteomes" id="UP000184052"/>
    </source>
</evidence>
<dbReference type="CDD" id="cd06261">
    <property type="entry name" value="TM_PBP2"/>
    <property type="match status" value="1"/>
</dbReference>
<evidence type="ECO:0000313" key="10">
    <source>
        <dbReference type="EMBL" id="SHJ24549.1"/>
    </source>
</evidence>
<keyword evidence="5 8" id="KW-1133">Transmembrane helix</keyword>
<evidence type="ECO:0000256" key="8">
    <source>
        <dbReference type="RuleBase" id="RU363032"/>
    </source>
</evidence>
<keyword evidence="6 8" id="KW-0472">Membrane</keyword>
<dbReference type="PANTHER" id="PTHR43386">
    <property type="entry name" value="OLIGOPEPTIDE TRANSPORT SYSTEM PERMEASE PROTEIN APPC"/>
    <property type="match status" value="1"/>
</dbReference>
<dbReference type="PROSITE" id="PS50928">
    <property type="entry name" value="ABC_TM1"/>
    <property type="match status" value="1"/>
</dbReference>
<dbReference type="Pfam" id="PF00528">
    <property type="entry name" value="BPD_transp_1"/>
    <property type="match status" value="1"/>
</dbReference>
<proteinExistence type="inferred from homology"/>
<dbReference type="STRING" id="1121476.SAMN02745751_02069"/>
<dbReference type="GO" id="GO:0055085">
    <property type="term" value="P:transmembrane transport"/>
    <property type="evidence" value="ECO:0007669"/>
    <property type="project" value="InterPro"/>
</dbReference>
<feature type="domain" description="ABC transmembrane type-1" evidence="9">
    <location>
        <begin position="99"/>
        <end position="288"/>
    </location>
</feature>
<feature type="transmembrane region" description="Helical" evidence="8">
    <location>
        <begin position="228"/>
        <end position="246"/>
    </location>
</feature>
<feature type="transmembrane region" description="Helical" evidence="8">
    <location>
        <begin position="165"/>
        <end position="181"/>
    </location>
</feature>
<keyword evidence="3" id="KW-1003">Cell membrane</keyword>
<evidence type="ECO:0000259" key="9">
    <source>
        <dbReference type="PROSITE" id="PS50928"/>
    </source>
</evidence>
<dbReference type="SUPFAM" id="SSF161098">
    <property type="entry name" value="MetI-like"/>
    <property type="match status" value="1"/>
</dbReference>
<dbReference type="RefSeq" id="WP_245819849.1">
    <property type="nucleotide sequence ID" value="NZ_FQZL01000014.1"/>
</dbReference>
<sequence>MSTNTMNRKDRMIKVLTPRIKSTKESFFLLKKNWLTNLAMYGVLLLILIAIIVPIVLPADIHVAQDTHPEFKLQPPSASHPFGTDYLGRDIFKRVLLGTRISLTTALLAVGLALLIGIPLGAVAGFYGGRIDELIMRITDIFLGFPPLLLAIAIAAFLGPNLRNAMIAIAAAWWPWYTRVVRGQAISMKERQFVKAAKAIGTPSRKIIFKHILPNCISPIIVQASMDIGGVILTIASLSFLGLGAQSPTPEWGLMVSTSRNYFLNAWWYSIFPGLAIFFTVLVFNLLGDGLREVLDPKTRKN</sequence>
<dbReference type="InterPro" id="IPR050366">
    <property type="entry name" value="BP-dependent_transpt_permease"/>
</dbReference>
<dbReference type="PANTHER" id="PTHR43386:SF1">
    <property type="entry name" value="D,D-DIPEPTIDE TRANSPORT SYSTEM PERMEASE PROTEIN DDPC-RELATED"/>
    <property type="match status" value="1"/>
</dbReference>
<name>A0A1M6HQQ4_9FIRM</name>
<dbReference type="InterPro" id="IPR035906">
    <property type="entry name" value="MetI-like_sf"/>
</dbReference>
<protein>
    <submittedName>
        <fullName evidence="10">Peptide/nickel transport system permease protein</fullName>
    </submittedName>
</protein>
<dbReference type="InterPro" id="IPR000515">
    <property type="entry name" value="MetI-like"/>
</dbReference>
<keyword evidence="11" id="KW-1185">Reference proteome</keyword>
<evidence type="ECO:0000256" key="1">
    <source>
        <dbReference type="ARBA" id="ARBA00004651"/>
    </source>
</evidence>
<dbReference type="AlphaFoldDB" id="A0A1M6HQQ4"/>
<comment type="similarity">
    <text evidence="7">Belongs to the binding-protein-dependent transport system permease family. OppBC subfamily.</text>
</comment>
<comment type="subcellular location">
    <subcellularLocation>
        <location evidence="1 8">Cell membrane</location>
        <topology evidence="1 8">Multi-pass membrane protein</topology>
    </subcellularLocation>
</comment>
<accession>A0A1M6HQQ4</accession>
<keyword evidence="4 8" id="KW-0812">Transmembrane</keyword>
<dbReference type="NCBIfam" id="NF045474">
    <property type="entry name" value="Opp2C"/>
    <property type="match status" value="1"/>
</dbReference>
<dbReference type="Proteomes" id="UP000184052">
    <property type="component" value="Unassembled WGS sequence"/>
</dbReference>
<dbReference type="Gene3D" id="1.10.3720.10">
    <property type="entry name" value="MetI-like"/>
    <property type="match status" value="1"/>
</dbReference>
<gene>
    <name evidence="10" type="ORF">SAMN02745751_02069</name>
</gene>
<evidence type="ECO:0000256" key="7">
    <source>
        <dbReference type="ARBA" id="ARBA00024202"/>
    </source>
</evidence>
<feature type="transmembrane region" description="Helical" evidence="8">
    <location>
        <begin position="106"/>
        <end position="129"/>
    </location>
</feature>
<dbReference type="GO" id="GO:0005886">
    <property type="term" value="C:plasma membrane"/>
    <property type="evidence" value="ECO:0007669"/>
    <property type="project" value="UniProtKB-SubCell"/>
</dbReference>
<feature type="transmembrane region" description="Helical" evidence="8">
    <location>
        <begin position="38"/>
        <end position="57"/>
    </location>
</feature>
<dbReference type="InterPro" id="IPR053385">
    <property type="entry name" value="ABC_transport_permease"/>
</dbReference>
<evidence type="ECO:0000256" key="4">
    <source>
        <dbReference type="ARBA" id="ARBA00022692"/>
    </source>
</evidence>
<feature type="transmembrane region" description="Helical" evidence="8">
    <location>
        <begin position="266"/>
        <end position="288"/>
    </location>
</feature>
<evidence type="ECO:0000256" key="6">
    <source>
        <dbReference type="ARBA" id="ARBA00023136"/>
    </source>
</evidence>
<dbReference type="EMBL" id="FQZL01000014">
    <property type="protein sequence ID" value="SHJ24549.1"/>
    <property type="molecule type" value="Genomic_DNA"/>
</dbReference>
<feature type="transmembrane region" description="Helical" evidence="8">
    <location>
        <begin position="141"/>
        <end position="159"/>
    </location>
</feature>
<evidence type="ECO:0000256" key="3">
    <source>
        <dbReference type="ARBA" id="ARBA00022475"/>
    </source>
</evidence>
<keyword evidence="2 8" id="KW-0813">Transport</keyword>